<dbReference type="AlphaFoldDB" id="A0A6H2GUB1"/>
<sequence length="236" mass="26037">MRIGQASEIWRYPVKSMGGERLQAVSVESYGLEGDRFCSLFDEAKEGWNSYYTARKFPALLMYRATYGEEGVRVASPLGPAYRWEPALGDELEQVTGTRMSMSGEGAPGREGNGLMAVDAASVLIVTDASLRRLKAAWGKEAEALRFRPNLLLRTDDPELDDESLLGARLRIGSSLLQVDSLCSRCSIINYDPESLERDPSLLRVMNDRFGLSFGLYASVLEPGRIAENDAAVREG</sequence>
<evidence type="ECO:0000313" key="2">
    <source>
        <dbReference type="EMBL" id="QJC50738.1"/>
    </source>
</evidence>
<dbReference type="SUPFAM" id="SSF50800">
    <property type="entry name" value="PK beta-barrel domain-like"/>
    <property type="match status" value="1"/>
</dbReference>
<dbReference type="InterPro" id="IPR011037">
    <property type="entry name" value="Pyrv_Knase-like_insert_dom_sf"/>
</dbReference>
<dbReference type="InterPro" id="IPR005302">
    <property type="entry name" value="MoCF_Sase_C"/>
</dbReference>
<proteinExistence type="predicted"/>
<dbReference type="RefSeq" id="WP_168906393.1">
    <property type="nucleotide sequence ID" value="NZ_CP051428.1"/>
</dbReference>
<dbReference type="GO" id="GO:0003824">
    <property type="term" value="F:catalytic activity"/>
    <property type="evidence" value="ECO:0007669"/>
    <property type="project" value="InterPro"/>
</dbReference>
<evidence type="ECO:0000313" key="3">
    <source>
        <dbReference type="Proteomes" id="UP000502136"/>
    </source>
</evidence>
<dbReference type="Pfam" id="PF03473">
    <property type="entry name" value="MOSC"/>
    <property type="match status" value="1"/>
</dbReference>
<dbReference type="Proteomes" id="UP000502136">
    <property type="component" value="Chromosome"/>
</dbReference>
<dbReference type="Gene3D" id="2.40.33.20">
    <property type="entry name" value="PK beta-barrel domain-like"/>
    <property type="match status" value="1"/>
</dbReference>
<dbReference type="PROSITE" id="PS51340">
    <property type="entry name" value="MOSC"/>
    <property type="match status" value="1"/>
</dbReference>
<organism evidence="2 3">
    <name type="scientific">Paenibacillus albicereus</name>
    <dbReference type="NCBI Taxonomy" id="2726185"/>
    <lineage>
        <taxon>Bacteria</taxon>
        <taxon>Bacillati</taxon>
        <taxon>Bacillota</taxon>
        <taxon>Bacilli</taxon>
        <taxon>Bacillales</taxon>
        <taxon>Paenibacillaceae</taxon>
        <taxon>Paenibacillus</taxon>
    </lineage>
</organism>
<keyword evidence="3" id="KW-1185">Reference proteome</keyword>
<gene>
    <name evidence="2" type="ORF">HGI30_03530</name>
</gene>
<reference evidence="2 3" key="1">
    <citation type="submission" date="2020-04" db="EMBL/GenBank/DDBJ databases">
        <title>Novel Paenibacillus strain UniB2 isolated from commercial digestive syrup.</title>
        <authorList>
            <person name="Thorat V."/>
            <person name="Kirdat K."/>
            <person name="Tiwarekar B."/>
            <person name="Yadav A."/>
        </authorList>
    </citation>
    <scope>NUCLEOTIDE SEQUENCE [LARGE SCALE GENOMIC DNA]</scope>
    <source>
        <strain evidence="2 3">UniB2</strain>
    </source>
</reference>
<feature type="domain" description="MOSC" evidence="1">
    <location>
        <begin position="72"/>
        <end position="235"/>
    </location>
</feature>
<dbReference type="Pfam" id="PF03476">
    <property type="entry name" value="MOSC_N"/>
    <property type="match status" value="1"/>
</dbReference>
<dbReference type="KEGG" id="palr:HGI30_03530"/>
<dbReference type="GO" id="GO:0030170">
    <property type="term" value="F:pyridoxal phosphate binding"/>
    <property type="evidence" value="ECO:0007669"/>
    <property type="project" value="InterPro"/>
</dbReference>
<protein>
    <submittedName>
        <fullName evidence="2">MOSC domain-containing protein</fullName>
    </submittedName>
</protein>
<name>A0A6H2GUB1_9BACL</name>
<dbReference type="InterPro" id="IPR005303">
    <property type="entry name" value="MOCOS_middle"/>
</dbReference>
<dbReference type="GO" id="GO:0030151">
    <property type="term" value="F:molybdenum ion binding"/>
    <property type="evidence" value="ECO:0007669"/>
    <property type="project" value="InterPro"/>
</dbReference>
<accession>A0A6H2GUB1</accession>
<evidence type="ECO:0000259" key="1">
    <source>
        <dbReference type="PROSITE" id="PS51340"/>
    </source>
</evidence>
<dbReference type="EMBL" id="CP051428">
    <property type="protein sequence ID" value="QJC50738.1"/>
    <property type="molecule type" value="Genomic_DNA"/>
</dbReference>